<gene>
    <name evidence="3" type="ORF">SAMN04489707_102610</name>
</gene>
<dbReference type="NCBIfam" id="NF041922">
    <property type="entry name" value="DLP_LeoA_gen"/>
    <property type="match status" value="1"/>
</dbReference>
<dbReference type="STRING" id="343013.SAMN04489707_102610"/>
<evidence type="ECO:0000259" key="2">
    <source>
        <dbReference type="Pfam" id="PF18709"/>
    </source>
</evidence>
<feature type="domain" description="G" evidence="1">
    <location>
        <begin position="57"/>
        <end position="160"/>
    </location>
</feature>
<dbReference type="InterPro" id="IPR027417">
    <property type="entry name" value="P-loop_NTPase"/>
</dbReference>
<dbReference type="EMBL" id="FPBX01000026">
    <property type="protein sequence ID" value="SFU84262.1"/>
    <property type="molecule type" value="Genomic_DNA"/>
</dbReference>
<dbReference type="RefSeq" id="WP_158447351.1">
    <property type="nucleotide sequence ID" value="NZ_CYIG01000021.1"/>
</dbReference>
<dbReference type="Pfam" id="PF01926">
    <property type="entry name" value="MMR_HSR1"/>
    <property type="match status" value="1"/>
</dbReference>
<protein>
    <submittedName>
        <fullName evidence="3">GTPase SAR1 family protein</fullName>
    </submittedName>
</protein>
<accession>A0A1I7JGJ6</accession>
<evidence type="ECO:0000313" key="3">
    <source>
        <dbReference type="EMBL" id="SFU84262.1"/>
    </source>
</evidence>
<reference evidence="3 4" key="1">
    <citation type="submission" date="2016-10" db="EMBL/GenBank/DDBJ databases">
        <authorList>
            <person name="de Groot N.N."/>
        </authorList>
    </citation>
    <scope>NUCLEOTIDE SEQUENCE [LARGE SCALE GENOMIC DNA]</scope>
    <source>
        <strain evidence="3 4">R-24608</strain>
    </source>
</reference>
<dbReference type="AlphaFoldDB" id="A0A1I7JGJ6"/>
<dbReference type="GO" id="GO:0005525">
    <property type="term" value="F:GTP binding"/>
    <property type="evidence" value="ECO:0007669"/>
    <property type="project" value="InterPro"/>
</dbReference>
<sequence length="620" mass="69755">MTSAIHSFELQKQQALGILFKLSTFVQEGSSLGIHVHPDLVTKLEKSVREATEQKLKVALIGGFSEGKTSIAAAWLEELDRKSMNISQAESSSEVQIYEYKDQLQIIDTPGLFGFKEKTNATSQEIEKYKDITKHYVSEAHLVLYVMNSANPIKESHTEDLKWLFRTLNLLPRTVFVLSRFDDVADVAEDADFQDKFLVKKNSVTKRLNDVLELTPQEQGDLSIVAVSANPFDMGVDHWLRNLSEFRNLSRIGVLQSATQQKIERNGGLISLANETQKSIIADVITHQLPAAKEAYALLADEARRITEIKQSQAQELQKVHGNIAQAQTRLRGRLLRYFEDLQLQTRKVGLPTFDDFMHREIGNEGCLVQQCIQEIFSEEIGSINTDLYRIQMNVNNELKHYDDVLNAMSKKGVKFLSQPGFITKDNVLLARDGLNAATKMVGLDISKYLKFKPWGATKLANGLGSAVAILGVALEVWDSYKEQERQAQFAKVIESMISNFQIQSKEVVQLIDAPDFADQFFPTFVTLKQQLSSIDREMGALHERQVRFKKWYDDGTAIDAEFREINGHGGNHQATWESVPEIVIDTTPIIETIVPKAPPAKPLAETAPAKASLWSKLFS</sequence>
<keyword evidence="4" id="KW-1185">Reference proteome</keyword>
<evidence type="ECO:0000259" key="1">
    <source>
        <dbReference type="Pfam" id="PF01926"/>
    </source>
</evidence>
<feature type="domain" description="Dynamin-like helical" evidence="2">
    <location>
        <begin position="214"/>
        <end position="546"/>
    </location>
</feature>
<dbReference type="InterPro" id="IPR049678">
    <property type="entry name" value="LeoA-like"/>
</dbReference>
<name>A0A1I7JGJ6_9BURK</name>
<organism evidence="3 4">
    <name type="scientific">Paenacidovorax caeni</name>
    <dbReference type="NCBI Taxonomy" id="343013"/>
    <lineage>
        <taxon>Bacteria</taxon>
        <taxon>Pseudomonadati</taxon>
        <taxon>Pseudomonadota</taxon>
        <taxon>Betaproteobacteria</taxon>
        <taxon>Burkholderiales</taxon>
        <taxon>Comamonadaceae</taxon>
        <taxon>Paenacidovorax</taxon>
    </lineage>
</organism>
<dbReference type="Pfam" id="PF18709">
    <property type="entry name" value="DLP_helical"/>
    <property type="match status" value="1"/>
</dbReference>
<dbReference type="SUPFAM" id="SSF52540">
    <property type="entry name" value="P-loop containing nucleoside triphosphate hydrolases"/>
    <property type="match status" value="1"/>
</dbReference>
<dbReference type="InterPro" id="IPR040576">
    <property type="entry name" value="DLP_helical"/>
</dbReference>
<evidence type="ECO:0000313" key="4">
    <source>
        <dbReference type="Proteomes" id="UP000183656"/>
    </source>
</evidence>
<dbReference type="Proteomes" id="UP000183656">
    <property type="component" value="Unassembled WGS sequence"/>
</dbReference>
<proteinExistence type="predicted"/>
<dbReference type="InterPro" id="IPR006073">
    <property type="entry name" value="GTP-bd"/>
</dbReference>
<dbReference type="Gene3D" id="3.40.50.300">
    <property type="entry name" value="P-loop containing nucleotide triphosphate hydrolases"/>
    <property type="match status" value="1"/>
</dbReference>